<gene>
    <name evidence="2" type="ORF">KDA27_12360</name>
</gene>
<sequence>MPWIRLSLLVAVLVSGLSCAGSGVPKDFKVVFGEGGGVTGQWRGHTIAADGQVETWAGASAEVNPKPAGKLSDKSRSAIWDELEKSGYFEIERNEPGNMTRFIRVTANEETHEVTWPAGGSDDTLEGLLAFCREQVKNQ</sequence>
<dbReference type="AlphaFoldDB" id="A0A956NEZ8"/>
<name>A0A956NEZ8_UNCEI</name>
<reference evidence="2" key="2">
    <citation type="journal article" date="2021" name="Microbiome">
        <title>Successional dynamics and alternative stable states in a saline activated sludge microbial community over 9 years.</title>
        <authorList>
            <person name="Wang Y."/>
            <person name="Ye J."/>
            <person name="Ju F."/>
            <person name="Liu L."/>
            <person name="Boyd J.A."/>
            <person name="Deng Y."/>
            <person name="Parks D.H."/>
            <person name="Jiang X."/>
            <person name="Yin X."/>
            <person name="Woodcroft B.J."/>
            <person name="Tyson G.W."/>
            <person name="Hugenholtz P."/>
            <person name="Polz M.F."/>
            <person name="Zhang T."/>
        </authorList>
    </citation>
    <scope>NUCLEOTIDE SEQUENCE</scope>
    <source>
        <strain evidence="2">HKST-UBA02</strain>
    </source>
</reference>
<feature type="chain" id="PRO_5037903591" evidence="1">
    <location>
        <begin position="21"/>
        <end position="139"/>
    </location>
</feature>
<dbReference type="EMBL" id="JAGQHS010000059">
    <property type="protein sequence ID" value="MCA9756588.1"/>
    <property type="molecule type" value="Genomic_DNA"/>
</dbReference>
<evidence type="ECO:0000313" key="2">
    <source>
        <dbReference type="EMBL" id="MCA9756588.1"/>
    </source>
</evidence>
<evidence type="ECO:0000313" key="3">
    <source>
        <dbReference type="Proteomes" id="UP000739538"/>
    </source>
</evidence>
<feature type="signal peptide" evidence="1">
    <location>
        <begin position="1"/>
        <end position="20"/>
    </location>
</feature>
<dbReference type="PROSITE" id="PS51257">
    <property type="entry name" value="PROKAR_LIPOPROTEIN"/>
    <property type="match status" value="1"/>
</dbReference>
<comment type="caution">
    <text evidence="2">The sequence shown here is derived from an EMBL/GenBank/DDBJ whole genome shotgun (WGS) entry which is preliminary data.</text>
</comment>
<protein>
    <submittedName>
        <fullName evidence="2">Uncharacterized protein</fullName>
    </submittedName>
</protein>
<proteinExistence type="predicted"/>
<keyword evidence="1" id="KW-0732">Signal</keyword>
<dbReference type="Proteomes" id="UP000739538">
    <property type="component" value="Unassembled WGS sequence"/>
</dbReference>
<reference evidence="2" key="1">
    <citation type="submission" date="2020-04" db="EMBL/GenBank/DDBJ databases">
        <authorList>
            <person name="Zhang T."/>
        </authorList>
    </citation>
    <scope>NUCLEOTIDE SEQUENCE</scope>
    <source>
        <strain evidence="2">HKST-UBA02</strain>
    </source>
</reference>
<accession>A0A956NEZ8</accession>
<evidence type="ECO:0000256" key="1">
    <source>
        <dbReference type="SAM" id="SignalP"/>
    </source>
</evidence>
<organism evidence="2 3">
    <name type="scientific">Eiseniibacteriota bacterium</name>
    <dbReference type="NCBI Taxonomy" id="2212470"/>
    <lineage>
        <taxon>Bacteria</taxon>
        <taxon>Candidatus Eiseniibacteriota</taxon>
    </lineage>
</organism>